<sequence>MIILTFLLLFGSSLGSPSEPELDHIIMHGDNFFAYAKNRHEVIKINKEGEITARTGRRGKGPGEFAGGPVKMTFVGDTLYVFDGLNKSLTSFNEELDLIETRYLKKQLMDLLSFEGNLYTVTMRVPQKYVTRSEI</sequence>
<dbReference type="Proteomes" id="UP000479132">
    <property type="component" value="Unassembled WGS sequence"/>
</dbReference>
<evidence type="ECO:0000313" key="1">
    <source>
        <dbReference type="EMBL" id="NGP90093.1"/>
    </source>
</evidence>
<comment type="caution">
    <text evidence="1">The sequence shown here is derived from an EMBL/GenBank/DDBJ whole genome shotgun (WGS) entry which is preliminary data.</text>
</comment>
<gene>
    <name evidence="1" type="ORF">G3569_17175</name>
</gene>
<reference evidence="1 2" key="1">
    <citation type="submission" date="2020-02" db="EMBL/GenBank/DDBJ databases">
        <title>Aliifodinibius halophilus 2W32, complete genome.</title>
        <authorList>
            <person name="Li Y."/>
            <person name="Wu S."/>
        </authorList>
    </citation>
    <scope>NUCLEOTIDE SEQUENCE [LARGE SCALE GENOMIC DNA]</scope>
    <source>
        <strain evidence="1 2">2W32</strain>
    </source>
</reference>
<keyword evidence="2" id="KW-1185">Reference proteome</keyword>
<dbReference type="RefSeq" id="WP_165271322.1">
    <property type="nucleotide sequence ID" value="NZ_JAALLS010000033.1"/>
</dbReference>
<proteinExistence type="predicted"/>
<name>A0A6M1TCJ8_9BACT</name>
<organism evidence="1 2">
    <name type="scientific">Fodinibius halophilus</name>
    <dbReference type="NCBI Taxonomy" id="1736908"/>
    <lineage>
        <taxon>Bacteria</taxon>
        <taxon>Pseudomonadati</taxon>
        <taxon>Balneolota</taxon>
        <taxon>Balneolia</taxon>
        <taxon>Balneolales</taxon>
        <taxon>Balneolaceae</taxon>
        <taxon>Fodinibius</taxon>
    </lineage>
</organism>
<dbReference type="EMBL" id="JAALLS010000033">
    <property type="protein sequence ID" value="NGP90093.1"/>
    <property type="molecule type" value="Genomic_DNA"/>
</dbReference>
<accession>A0A6M1TCJ8</accession>
<dbReference type="AlphaFoldDB" id="A0A6M1TCJ8"/>
<evidence type="ECO:0000313" key="2">
    <source>
        <dbReference type="Proteomes" id="UP000479132"/>
    </source>
</evidence>
<protein>
    <recommendedName>
        <fullName evidence="3">6-bladed beta-propeller</fullName>
    </recommendedName>
</protein>
<evidence type="ECO:0008006" key="3">
    <source>
        <dbReference type="Google" id="ProtNLM"/>
    </source>
</evidence>